<dbReference type="AlphaFoldDB" id="A0AAN9UQG4"/>
<evidence type="ECO:0000313" key="11">
    <source>
        <dbReference type="Proteomes" id="UP001320420"/>
    </source>
</evidence>
<feature type="compositionally biased region" description="Polar residues" evidence="8">
    <location>
        <begin position="146"/>
        <end position="159"/>
    </location>
</feature>
<feature type="compositionally biased region" description="Gly residues" evidence="8">
    <location>
        <begin position="866"/>
        <end position="879"/>
    </location>
</feature>
<proteinExistence type="predicted"/>
<evidence type="ECO:0000256" key="5">
    <source>
        <dbReference type="ARBA" id="ARBA00023125"/>
    </source>
</evidence>
<reference evidence="10 11" key="1">
    <citation type="submission" date="2024-02" db="EMBL/GenBank/DDBJ databases">
        <title>De novo assembly and annotation of 12 fungi associated with fruit tree decline syndrome in Ontario, Canada.</title>
        <authorList>
            <person name="Sulman M."/>
            <person name="Ellouze W."/>
            <person name="Ilyukhin E."/>
        </authorList>
    </citation>
    <scope>NUCLEOTIDE SEQUENCE [LARGE SCALE GENOMIC DNA]</scope>
    <source>
        <strain evidence="10 11">M11/M66-122</strain>
    </source>
</reference>
<evidence type="ECO:0000259" key="9">
    <source>
        <dbReference type="Pfam" id="PF04082"/>
    </source>
</evidence>
<dbReference type="GO" id="GO:0043565">
    <property type="term" value="F:sequence-specific DNA binding"/>
    <property type="evidence" value="ECO:0007669"/>
    <property type="project" value="TreeGrafter"/>
</dbReference>
<evidence type="ECO:0000256" key="1">
    <source>
        <dbReference type="ARBA" id="ARBA00004123"/>
    </source>
</evidence>
<comment type="subcellular location">
    <subcellularLocation>
        <location evidence="1">Nucleus</location>
    </subcellularLocation>
</comment>
<keyword evidence="2" id="KW-0479">Metal-binding</keyword>
<dbReference type="PANTHER" id="PTHR47782:SF8">
    <property type="entry name" value="ZN(II)2CYS6 TRANSCRIPTION FACTOR (EUROFUNG)"/>
    <property type="match status" value="1"/>
</dbReference>
<feature type="domain" description="Xylanolytic transcriptional activator regulatory" evidence="9">
    <location>
        <begin position="203"/>
        <end position="415"/>
    </location>
</feature>
<dbReference type="GO" id="GO:0005634">
    <property type="term" value="C:nucleus"/>
    <property type="evidence" value="ECO:0007669"/>
    <property type="project" value="UniProtKB-SubCell"/>
</dbReference>
<protein>
    <recommendedName>
        <fullName evidence="9">Xylanolytic transcriptional activator regulatory domain-containing protein</fullName>
    </recommendedName>
</protein>
<evidence type="ECO:0000256" key="3">
    <source>
        <dbReference type="ARBA" id="ARBA00022833"/>
    </source>
</evidence>
<feature type="region of interest" description="Disordered" evidence="8">
    <location>
        <begin position="637"/>
        <end position="673"/>
    </location>
</feature>
<accession>A0AAN9UQG4</accession>
<evidence type="ECO:0000256" key="2">
    <source>
        <dbReference type="ARBA" id="ARBA00022723"/>
    </source>
</evidence>
<keyword evidence="4" id="KW-0805">Transcription regulation</keyword>
<comment type="caution">
    <text evidence="10">The sequence shown here is derived from an EMBL/GenBank/DDBJ whole genome shotgun (WGS) entry which is preliminary data.</text>
</comment>
<dbReference type="InterPro" id="IPR007219">
    <property type="entry name" value="XnlR_reg_dom"/>
</dbReference>
<dbReference type="Pfam" id="PF04082">
    <property type="entry name" value="Fungal_trans"/>
    <property type="match status" value="1"/>
</dbReference>
<evidence type="ECO:0000313" key="10">
    <source>
        <dbReference type="EMBL" id="KAK7750400.1"/>
    </source>
</evidence>
<feature type="region of interest" description="Disordered" evidence="8">
    <location>
        <begin position="691"/>
        <end position="766"/>
    </location>
</feature>
<dbReference type="GO" id="GO:0045944">
    <property type="term" value="P:positive regulation of transcription by RNA polymerase II"/>
    <property type="evidence" value="ECO:0007669"/>
    <property type="project" value="TreeGrafter"/>
</dbReference>
<sequence length="899" mass="98710">MDASHVFRQVEGFGTYPQRLPQAFYPSRPHVAAVASCEYFDTTKGKKISRYYVVKLQEKVRALEAELGQYTDEDDFPKNNEDFIRPGGLVRLNETDETPRYLGPSSGIAMTRLLMEEAKRYTESTRISELIPEVRGRRRPGINGLDSASSTETRSQSLSVLPPTAASRRKSYPMISAVPAQNLPSKAISDKLVEVFCQRDVYAGSQEPYQNFLVLLIMAISLQKLDATYAGLADSYYLAAMQYFEDILRPKDLKTLQCLILLAQYSLLTPTRTAVYYIVGLATRICQQLGLADEKTIAIGATDPMTIDIRRRVSWSVASMEFGLSQSMGRPTGFAKTNDRVDVKFFEAVSDANITENGIIPGPPDEKKLVAIHFCKMRELQSEVRRVLYEKRHLDPRDDRHPWFANIENKMKHWLNTTPESPPWCKPWYSAMKCFDSAAYVINISRQQMVAAAVDITWVFLLIIYMAINALLWSVTYSEIRALHSREEVQDLVNTSLEIIDQCAERWPGTSAASQLYSTFAKACLQSYESRNTPALTNASTYNTPPSQPETNSPPGSEVLGAAAMPKQSASPFNPPHFGSVFDSTPEPVTDFGFDNPFASHPTFRSNSIFHNPATSDHTGRRFSYFPPDFTQLQEATLEEEQTPPASEATMSPPVHSPPQHTPTPPHAIPSSAMSNSILATPLMSAQIVPQTSPSNFSLNSTPRQQQQQTPTQQQPQQQQSRPPISTFTIPPVPQQQQQQHHHHHHQAPGQRPLPPPNAITDWFNPPPPFISPYTFGAGGGGSTAGGPLWGGNGPTALNGNGGNSGMVSPGGVGGFPPQFSDLPPERQGSLSQEQQMELYDVLENEGMTDIDTYLNMGMGMGFTNGGGGGGGGGGGPGGVAVHPSSAAQQQQVHWAGGS</sequence>
<dbReference type="GO" id="GO:0000981">
    <property type="term" value="F:DNA-binding transcription factor activity, RNA polymerase II-specific"/>
    <property type="evidence" value="ECO:0007669"/>
    <property type="project" value="TreeGrafter"/>
</dbReference>
<evidence type="ECO:0000256" key="8">
    <source>
        <dbReference type="SAM" id="MobiDB-lite"/>
    </source>
</evidence>
<feature type="compositionally biased region" description="Polar residues" evidence="8">
    <location>
        <begin position="691"/>
        <end position="700"/>
    </location>
</feature>
<feature type="compositionally biased region" description="Low complexity" evidence="8">
    <location>
        <begin position="701"/>
        <end position="724"/>
    </location>
</feature>
<feature type="compositionally biased region" description="Pro residues" evidence="8">
    <location>
        <begin position="655"/>
        <end position="668"/>
    </location>
</feature>
<dbReference type="GO" id="GO:0008270">
    <property type="term" value="F:zinc ion binding"/>
    <property type="evidence" value="ECO:0007669"/>
    <property type="project" value="InterPro"/>
</dbReference>
<feature type="compositionally biased region" description="Polar residues" evidence="8">
    <location>
        <begin position="536"/>
        <end position="555"/>
    </location>
</feature>
<dbReference type="Proteomes" id="UP001320420">
    <property type="component" value="Unassembled WGS sequence"/>
</dbReference>
<organism evidence="10 11">
    <name type="scientific">Diatrype stigma</name>
    <dbReference type="NCBI Taxonomy" id="117547"/>
    <lineage>
        <taxon>Eukaryota</taxon>
        <taxon>Fungi</taxon>
        <taxon>Dikarya</taxon>
        <taxon>Ascomycota</taxon>
        <taxon>Pezizomycotina</taxon>
        <taxon>Sordariomycetes</taxon>
        <taxon>Xylariomycetidae</taxon>
        <taxon>Xylariales</taxon>
        <taxon>Diatrypaceae</taxon>
        <taxon>Diatrype</taxon>
    </lineage>
</organism>
<dbReference type="CDD" id="cd12148">
    <property type="entry name" value="fungal_TF_MHR"/>
    <property type="match status" value="1"/>
</dbReference>
<dbReference type="EMBL" id="JAKJXP020000065">
    <property type="protein sequence ID" value="KAK7750400.1"/>
    <property type="molecule type" value="Genomic_DNA"/>
</dbReference>
<evidence type="ECO:0000256" key="6">
    <source>
        <dbReference type="ARBA" id="ARBA00023163"/>
    </source>
</evidence>
<feature type="region of interest" description="Disordered" evidence="8">
    <location>
        <begin position="138"/>
        <end position="163"/>
    </location>
</feature>
<feature type="region of interest" description="Disordered" evidence="8">
    <location>
        <begin position="866"/>
        <end position="899"/>
    </location>
</feature>
<evidence type="ECO:0000256" key="4">
    <source>
        <dbReference type="ARBA" id="ARBA00023015"/>
    </source>
</evidence>
<dbReference type="PANTHER" id="PTHR47782">
    <property type="entry name" value="ZN(II)2CYS6 TRANSCRIPTION FACTOR (EUROFUNG)-RELATED"/>
    <property type="match status" value="1"/>
</dbReference>
<keyword evidence="6" id="KW-0804">Transcription</keyword>
<keyword evidence="11" id="KW-1185">Reference proteome</keyword>
<feature type="region of interest" description="Disordered" evidence="8">
    <location>
        <begin position="536"/>
        <end position="560"/>
    </location>
</feature>
<gene>
    <name evidence="10" type="ORF">SLS62_007699</name>
</gene>
<dbReference type="GO" id="GO:0006351">
    <property type="term" value="P:DNA-templated transcription"/>
    <property type="evidence" value="ECO:0007669"/>
    <property type="project" value="InterPro"/>
</dbReference>
<keyword evidence="5" id="KW-0238">DNA-binding</keyword>
<keyword evidence="7" id="KW-0539">Nucleus</keyword>
<dbReference type="InterPro" id="IPR052202">
    <property type="entry name" value="Yeast_MetPath_Reg"/>
</dbReference>
<evidence type="ECO:0000256" key="7">
    <source>
        <dbReference type="ARBA" id="ARBA00023242"/>
    </source>
</evidence>
<keyword evidence="3" id="KW-0862">Zinc</keyword>
<name>A0AAN9UQG4_9PEZI</name>